<dbReference type="InterPro" id="IPR050261">
    <property type="entry name" value="FrsA_esterase"/>
</dbReference>
<dbReference type="SUPFAM" id="SSF53474">
    <property type="entry name" value="alpha/beta-Hydrolases"/>
    <property type="match status" value="1"/>
</dbReference>
<dbReference type="AlphaFoldDB" id="A0A916T5E4"/>
<sequence length="555" mass="56947">MSKSTLHFAVPGGCDIVGDLYVPSTATASTPAPAILATNGFSGSKDDLADDANTYARHGYVFLAYSGLGFGGSGCRITFDDPTIDGKAARSLVSYLGGAPGIAFTDSAHRTAAPTLTSVRHDRTDHTGKPSQFDPRVGMLGGSYGGQIQFAAAAVDPRIDAITPMITWNDLSYSLAPNDTGTRIGVTPAVTGAVKLNWATTFAIGGVVAGLTHAEVDPARLLGCPNFSSTACSALVSALGRGAMTSDQVATLHNASAAAHLDQIRIPTLIVQGERDTLFNLNEGIANYQGLRARGVPTSMIWYSGGHSGDPAAGDVDSTDPAKGYVTGRVMNWLDHYVRGDAVSTGPGFAYFRDWVAYDGNAAPAYATSSAYEPSGSVTYRLSGSAGLTTGAPAPGSQRLRTAPLGLPTSTDKPDGLGLVNVPEADVAGTVTTWTGTPLSAPLDVVGSPTLTLRISTTAPRTADAAAMTVLFARVVDVDPSGVATTVEDLVAPARIADPSKPFTVTMPAFAHRFAPGHRVRLVISGGSTNYRGAMSSVPVTIAAGGGQTLTLPTA</sequence>
<dbReference type="InterPro" id="IPR008979">
    <property type="entry name" value="Galactose-bd-like_sf"/>
</dbReference>
<evidence type="ECO:0000256" key="1">
    <source>
        <dbReference type="ARBA" id="ARBA00008645"/>
    </source>
</evidence>
<dbReference type="PANTHER" id="PTHR22946">
    <property type="entry name" value="DIENELACTONE HYDROLASE DOMAIN-CONTAINING PROTEIN-RELATED"/>
    <property type="match status" value="1"/>
</dbReference>
<evidence type="ECO:0000313" key="5">
    <source>
        <dbReference type="EMBL" id="GGB32333.1"/>
    </source>
</evidence>
<feature type="domain" description="Xaa-Pro dipeptidyl-peptidase C-terminal" evidence="4">
    <location>
        <begin position="331"/>
        <end position="553"/>
    </location>
</feature>
<dbReference type="SMART" id="SM00939">
    <property type="entry name" value="PepX_C"/>
    <property type="match status" value="1"/>
</dbReference>
<accession>A0A916T5E4</accession>
<evidence type="ECO:0000259" key="4">
    <source>
        <dbReference type="SMART" id="SM00939"/>
    </source>
</evidence>
<dbReference type="GO" id="GO:0008239">
    <property type="term" value="F:dipeptidyl-peptidase activity"/>
    <property type="evidence" value="ECO:0007669"/>
    <property type="project" value="InterPro"/>
</dbReference>
<dbReference type="SUPFAM" id="SSF49785">
    <property type="entry name" value="Galactose-binding domain-like"/>
    <property type="match status" value="1"/>
</dbReference>
<name>A0A916T5E4_9ACTN</name>
<dbReference type="Pfam" id="PF02129">
    <property type="entry name" value="Peptidase_S15"/>
    <property type="match status" value="1"/>
</dbReference>
<evidence type="ECO:0000256" key="3">
    <source>
        <dbReference type="SAM" id="MobiDB-lite"/>
    </source>
</evidence>
<reference evidence="5" key="1">
    <citation type="journal article" date="2014" name="Int. J. Syst. Evol. Microbiol.">
        <title>Complete genome sequence of Corynebacterium casei LMG S-19264T (=DSM 44701T), isolated from a smear-ripened cheese.</title>
        <authorList>
            <consortium name="US DOE Joint Genome Institute (JGI-PGF)"/>
            <person name="Walter F."/>
            <person name="Albersmeier A."/>
            <person name="Kalinowski J."/>
            <person name="Ruckert C."/>
        </authorList>
    </citation>
    <scope>NUCLEOTIDE SEQUENCE</scope>
    <source>
        <strain evidence="5">CGMCC 1.12827</strain>
    </source>
</reference>
<evidence type="ECO:0000256" key="2">
    <source>
        <dbReference type="ARBA" id="ARBA00022801"/>
    </source>
</evidence>
<feature type="region of interest" description="Disordered" evidence="3">
    <location>
        <begin position="388"/>
        <end position="416"/>
    </location>
</feature>
<protein>
    <recommendedName>
        <fullName evidence="4">Xaa-Pro dipeptidyl-peptidase C-terminal domain-containing protein</fullName>
    </recommendedName>
</protein>
<keyword evidence="2" id="KW-0378">Hydrolase</keyword>
<reference evidence="5" key="2">
    <citation type="submission" date="2020-09" db="EMBL/GenBank/DDBJ databases">
        <authorList>
            <person name="Sun Q."/>
            <person name="Zhou Y."/>
        </authorList>
    </citation>
    <scope>NUCLEOTIDE SEQUENCE</scope>
    <source>
        <strain evidence="5">CGMCC 1.12827</strain>
    </source>
</reference>
<dbReference type="GO" id="GO:0052689">
    <property type="term" value="F:carboxylic ester hydrolase activity"/>
    <property type="evidence" value="ECO:0007669"/>
    <property type="project" value="UniProtKB-ARBA"/>
</dbReference>
<evidence type="ECO:0000313" key="6">
    <source>
        <dbReference type="Proteomes" id="UP000621454"/>
    </source>
</evidence>
<dbReference type="Proteomes" id="UP000621454">
    <property type="component" value="Unassembled WGS sequence"/>
</dbReference>
<dbReference type="InterPro" id="IPR013736">
    <property type="entry name" value="Xaa-Pro_dipept_C"/>
</dbReference>
<dbReference type="InterPro" id="IPR000383">
    <property type="entry name" value="Xaa-Pro-like_dom"/>
</dbReference>
<dbReference type="RefSeq" id="WP_229742430.1">
    <property type="nucleotide sequence ID" value="NZ_BMGC01000012.1"/>
</dbReference>
<organism evidence="5 6">
    <name type="scientific">Gordonia jinhuaensis</name>
    <dbReference type="NCBI Taxonomy" id="1517702"/>
    <lineage>
        <taxon>Bacteria</taxon>
        <taxon>Bacillati</taxon>
        <taxon>Actinomycetota</taxon>
        <taxon>Actinomycetes</taxon>
        <taxon>Mycobacteriales</taxon>
        <taxon>Gordoniaceae</taxon>
        <taxon>Gordonia</taxon>
    </lineage>
</organism>
<dbReference type="Pfam" id="PF08530">
    <property type="entry name" value="PepX_C"/>
    <property type="match status" value="1"/>
</dbReference>
<proteinExistence type="inferred from homology"/>
<comment type="similarity">
    <text evidence="1">Belongs to the AB hydrolase superfamily.</text>
</comment>
<dbReference type="InterPro" id="IPR029058">
    <property type="entry name" value="AB_hydrolase_fold"/>
</dbReference>
<dbReference type="EMBL" id="BMGC01000012">
    <property type="protein sequence ID" value="GGB32333.1"/>
    <property type="molecule type" value="Genomic_DNA"/>
</dbReference>
<dbReference type="Gene3D" id="3.40.50.1820">
    <property type="entry name" value="alpha/beta hydrolase"/>
    <property type="match status" value="2"/>
</dbReference>
<dbReference type="Gene3D" id="2.60.120.260">
    <property type="entry name" value="Galactose-binding domain-like"/>
    <property type="match status" value="1"/>
</dbReference>
<keyword evidence="6" id="KW-1185">Reference proteome</keyword>
<comment type="caution">
    <text evidence="5">The sequence shown here is derived from an EMBL/GenBank/DDBJ whole genome shotgun (WGS) entry which is preliminary data.</text>
</comment>
<dbReference type="PANTHER" id="PTHR22946:SF9">
    <property type="entry name" value="POLYKETIDE TRANSFERASE AF380"/>
    <property type="match status" value="1"/>
</dbReference>
<gene>
    <name evidence="5" type="ORF">GCM10011489_20640</name>
</gene>